<comment type="caution">
    <text evidence="1">The sequence shown here is derived from an EMBL/GenBank/DDBJ whole genome shotgun (WGS) entry which is preliminary data.</text>
</comment>
<dbReference type="EMBL" id="CAJOBH010241605">
    <property type="protein sequence ID" value="CAF5111299.1"/>
    <property type="molecule type" value="Genomic_DNA"/>
</dbReference>
<dbReference type="InterPro" id="IPR050784">
    <property type="entry name" value="IAP"/>
</dbReference>
<reference evidence="1" key="1">
    <citation type="submission" date="2021-02" db="EMBL/GenBank/DDBJ databases">
        <authorList>
            <person name="Nowell W R."/>
        </authorList>
    </citation>
    <scope>NUCLEOTIDE SEQUENCE</scope>
</reference>
<evidence type="ECO:0000313" key="1">
    <source>
        <dbReference type="EMBL" id="CAF5111299.1"/>
    </source>
</evidence>
<dbReference type="GO" id="GO:0005737">
    <property type="term" value="C:cytoplasm"/>
    <property type="evidence" value="ECO:0007669"/>
    <property type="project" value="TreeGrafter"/>
</dbReference>
<dbReference type="AlphaFoldDB" id="A0A8S3FAV4"/>
<dbReference type="Proteomes" id="UP000681967">
    <property type="component" value="Unassembled WGS sequence"/>
</dbReference>
<dbReference type="InterPro" id="IPR001370">
    <property type="entry name" value="BIR_rpt"/>
</dbReference>
<dbReference type="Pfam" id="PF00653">
    <property type="entry name" value="BIR"/>
    <property type="match status" value="2"/>
</dbReference>
<organism evidence="1 3">
    <name type="scientific">Rotaria magnacalcarata</name>
    <dbReference type="NCBI Taxonomy" id="392030"/>
    <lineage>
        <taxon>Eukaryota</taxon>
        <taxon>Metazoa</taxon>
        <taxon>Spiralia</taxon>
        <taxon>Gnathifera</taxon>
        <taxon>Rotifera</taxon>
        <taxon>Eurotatoria</taxon>
        <taxon>Bdelloidea</taxon>
        <taxon>Philodinida</taxon>
        <taxon>Philodinidae</taxon>
        <taxon>Rotaria</taxon>
    </lineage>
</organism>
<name>A0A8S3FAV4_9BILA</name>
<dbReference type="EMBL" id="CAJOBI010327899">
    <property type="protein sequence ID" value="CAF5194450.1"/>
    <property type="molecule type" value="Genomic_DNA"/>
</dbReference>
<proteinExistence type="predicted"/>
<gene>
    <name evidence="1" type="ORF">BYL167_LOCUS65727</name>
    <name evidence="2" type="ORF">SMN809_LOCUS73444</name>
</gene>
<accession>A0A8S3FAV4</accession>
<evidence type="ECO:0000313" key="3">
    <source>
        <dbReference type="Proteomes" id="UP000681967"/>
    </source>
</evidence>
<dbReference type="GO" id="GO:0005634">
    <property type="term" value="C:nucleus"/>
    <property type="evidence" value="ECO:0007669"/>
    <property type="project" value="TreeGrafter"/>
</dbReference>
<evidence type="ECO:0000313" key="2">
    <source>
        <dbReference type="EMBL" id="CAF5194450.1"/>
    </source>
</evidence>
<dbReference type="CDD" id="cd00022">
    <property type="entry name" value="BIR"/>
    <property type="match status" value="1"/>
</dbReference>
<dbReference type="SMART" id="SM00238">
    <property type="entry name" value="BIR"/>
    <property type="match status" value="2"/>
</dbReference>
<dbReference type="PANTHER" id="PTHR10044">
    <property type="entry name" value="INHIBITOR OF APOPTOSIS"/>
    <property type="match status" value="1"/>
</dbReference>
<dbReference type="PROSITE" id="PS50143">
    <property type="entry name" value="BIR_REPEAT_2"/>
    <property type="match status" value="2"/>
</dbReference>
<dbReference type="SUPFAM" id="SSF57924">
    <property type="entry name" value="Inhibitor of apoptosis (IAP) repeat"/>
    <property type="match status" value="2"/>
</dbReference>
<feature type="non-terminal residue" evidence="1">
    <location>
        <position position="1"/>
    </location>
</feature>
<dbReference type="Proteomes" id="UP000676336">
    <property type="component" value="Unassembled WGS sequence"/>
</dbReference>
<dbReference type="PANTHER" id="PTHR10044:SF139">
    <property type="entry name" value="DEATH-ASSOCIATED INHIBITOR OF APOPTOSIS 2"/>
    <property type="match status" value="1"/>
</dbReference>
<dbReference type="Gene3D" id="1.10.1170.10">
    <property type="entry name" value="Inhibitor Of Apoptosis Protein (2mihbC-IAP-1), Chain A"/>
    <property type="match status" value="2"/>
</dbReference>
<dbReference type="GO" id="GO:0051726">
    <property type="term" value="P:regulation of cell cycle"/>
    <property type="evidence" value="ECO:0007669"/>
    <property type="project" value="TreeGrafter"/>
</dbReference>
<protein>
    <submittedName>
        <fullName evidence="1">Uncharacterized protein</fullName>
    </submittedName>
</protein>
<sequence length="250" mass="29334">SEWTFDMDPLTIHVERSPLCTFVQNWLPLNKYKQSTPLQSSPKLDLFIRTSKRQKTEVKPILYEVDRFKHIRYRSFYRWPQSTVFCSRMVEAGFFSCNIEDRVICMYCDLICQRWNLEIDDPSEVHKILSPNCLFVKSISHCDASQDKRIVSKLPSYMDYVDPEKRQASFSNHSYDGLQSIDKLADGGFFYDGTKVICFYCSGSFDNEKSSNHPIAEHLLRFPYCQYARQLCGEELYHKLIQSVKYTSGL</sequence>